<name>A0A9N9JZQ5_9GLOM</name>
<accession>A0A9N9JZQ5</accession>
<comment type="caution">
    <text evidence="1">The sequence shown here is derived from an EMBL/GenBank/DDBJ whole genome shotgun (WGS) entry which is preliminary data.</text>
</comment>
<dbReference type="Proteomes" id="UP000789759">
    <property type="component" value="Unassembled WGS sequence"/>
</dbReference>
<keyword evidence="2" id="KW-1185">Reference proteome</keyword>
<dbReference type="AlphaFoldDB" id="A0A9N9JZQ5"/>
<evidence type="ECO:0000313" key="2">
    <source>
        <dbReference type="Proteomes" id="UP000789759"/>
    </source>
</evidence>
<dbReference type="EMBL" id="CAJVQA010032948">
    <property type="protein sequence ID" value="CAG8803820.1"/>
    <property type="molecule type" value="Genomic_DNA"/>
</dbReference>
<sequence>MERCWNSDLNQRPTANELGDIIINWSTSHMEQFQNAVIMFWKTQLISKPRKMDHPKAYYTSRLLNPFALNNLREYERRKTTEINVNCDETFISENMESLALTSNEVRMLKEYDLEPRDDGY</sequence>
<organism evidence="1 2">
    <name type="scientific">Cetraspora pellucida</name>
    <dbReference type="NCBI Taxonomy" id="1433469"/>
    <lineage>
        <taxon>Eukaryota</taxon>
        <taxon>Fungi</taxon>
        <taxon>Fungi incertae sedis</taxon>
        <taxon>Mucoromycota</taxon>
        <taxon>Glomeromycotina</taxon>
        <taxon>Glomeromycetes</taxon>
        <taxon>Diversisporales</taxon>
        <taxon>Gigasporaceae</taxon>
        <taxon>Cetraspora</taxon>
    </lineage>
</organism>
<evidence type="ECO:0000313" key="1">
    <source>
        <dbReference type="EMBL" id="CAG8803820.1"/>
    </source>
</evidence>
<reference evidence="1" key="1">
    <citation type="submission" date="2021-06" db="EMBL/GenBank/DDBJ databases">
        <authorList>
            <person name="Kallberg Y."/>
            <person name="Tangrot J."/>
            <person name="Rosling A."/>
        </authorList>
    </citation>
    <scope>NUCLEOTIDE SEQUENCE</scope>
    <source>
        <strain evidence="1">FL966</strain>
    </source>
</reference>
<protein>
    <submittedName>
        <fullName evidence="1">13340_t:CDS:1</fullName>
    </submittedName>
</protein>
<dbReference type="OrthoDB" id="2432789at2759"/>
<proteinExistence type="predicted"/>
<gene>
    <name evidence="1" type="ORF">CPELLU_LOCUS17943</name>
</gene>